<keyword evidence="2" id="KW-0813">Transport</keyword>
<evidence type="ECO:0000256" key="2">
    <source>
        <dbReference type="ARBA" id="ARBA00022448"/>
    </source>
</evidence>
<evidence type="ECO:0000256" key="3">
    <source>
        <dbReference type="ARBA" id="ARBA00022753"/>
    </source>
</evidence>
<keyword evidence="5" id="KW-0732">Signal</keyword>
<keyword evidence="4" id="KW-0653">Protein transport</keyword>
<protein>
    <submittedName>
        <fullName evidence="7">Ribosome-binding factor A</fullName>
    </submittedName>
</protein>
<organism evidence="6 7">
    <name type="scientific">Syphacia muris</name>
    <dbReference type="NCBI Taxonomy" id="451379"/>
    <lineage>
        <taxon>Eukaryota</taxon>
        <taxon>Metazoa</taxon>
        <taxon>Ecdysozoa</taxon>
        <taxon>Nematoda</taxon>
        <taxon>Chromadorea</taxon>
        <taxon>Rhabditida</taxon>
        <taxon>Spirurina</taxon>
        <taxon>Oxyuridomorpha</taxon>
        <taxon>Oxyuroidea</taxon>
        <taxon>Oxyuridae</taxon>
        <taxon>Syphacia</taxon>
    </lineage>
</organism>
<sequence length="181" mass="21211">MRIPVALIIGLTTLSIVSAANDNENQPKRKLLSQDEVKKLQELLKNETAEEKTKAIEEFIATLPEYKQEILRNKVSQKLSKLSSLMQQIKTKIHEALNEQQQKDFDAMITNFREERVKMHVRSKRIHEFLINELGEEEAAKLFGEIDELLKNHFTEKESQGFFSKIKDFFYKLFHYQAKAN</sequence>
<dbReference type="Gene3D" id="1.10.287.660">
    <property type="entry name" value="Helix hairpin bin"/>
    <property type="match status" value="1"/>
</dbReference>
<name>A0A0N5AWU7_9BILA</name>
<dbReference type="WBParaSite" id="SMUV_0000940901-mRNA-1">
    <property type="protein sequence ID" value="SMUV_0000940901-mRNA-1"/>
    <property type="gene ID" value="SMUV_0000940901"/>
</dbReference>
<dbReference type="GO" id="GO:0015031">
    <property type="term" value="P:protein transport"/>
    <property type="evidence" value="ECO:0007669"/>
    <property type="project" value="UniProtKB-KW"/>
</dbReference>
<evidence type="ECO:0000313" key="6">
    <source>
        <dbReference type="Proteomes" id="UP000046393"/>
    </source>
</evidence>
<evidence type="ECO:0000256" key="5">
    <source>
        <dbReference type="SAM" id="SignalP"/>
    </source>
</evidence>
<dbReference type="Proteomes" id="UP000046393">
    <property type="component" value="Unplaced"/>
</dbReference>
<comment type="subcellular location">
    <subcellularLocation>
        <location evidence="1">Endosome</location>
    </subcellularLocation>
</comment>
<feature type="signal peptide" evidence="5">
    <location>
        <begin position="1"/>
        <end position="19"/>
    </location>
</feature>
<dbReference type="InterPro" id="IPR029012">
    <property type="entry name" value="Helix_hairpin_bin_sf"/>
</dbReference>
<proteinExistence type="predicted"/>
<feature type="chain" id="PRO_5005893500" evidence="5">
    <location>
        <begin position="20"/>
        <end position="181"/>
    </location>
</feature>
<keyword evidence="6" id="KW-1185">Reference proteome</keyword>
<dbReference type="GO" id="GO:0005768">
    <property type="term" value="C:endosome"/>
    <property type="evidence" value="ECO:0007669"/>
    <property type="project" value="UniProtKB-SubCell"/>
</dbReference>
<evidence type="ECO:0000256" key="4">
    <source>
        <dbReference type="ARBA" id="ARBA00022927"/>
    </source>
</evidence>
<reference evidence="7" key="1">
    <citation type="submission" date="2017-02" db="UniProtKB">
        <authorList>
            <consortium name="WormBaseParasite"/>
        </authorList>
    </citation>
    <scope>IDENTIFICATION</scope>
</reference>
<dbReference type="InterPro" id="IPR037202">
    <property type="entry name" value="ESCRT_assembly_dom"/>
</dbReference>
<evidence type="ECO:0000313" key="7">
    <source>
        <dbReference type="WBParaSite" id="SMUV_0000940901-mRNA-1"/>
    </source>
</evidence>
<evidence type="ECO:0000256" key="1">
    <source>
        <dbReference type="ARBA" id="ARBA00004177"/>
    </source>
</evidence>
<keyword evidence="3" id="KW-0967">Endosome</keyword>
<dbReference type="AlphaFoldDB" id="A0A0N5AWU7"/>
<dbReference type="SUPFAM" id="SSF140111">
    <property type="entry name" value="Endosomal sorting complex assembly domain"/>
    <property type="match status" value="1"/>
</dbReference>
<accession>A0A0N5AWU7</accession>